<organism evidence="19 20">
    <name type="scientific">Halalkalibacter akibai (strain ATCC 43226 / DSM 21942 / CIP 109018 / JCM 9157 / 1139)</name>
    <name type="common">Bacillus akibai</name>
    <dbReference type="NCBI Taxonomy" id="1236973"/>
    <lineage>
        <taxon>Bacteria</taxon>
        <taxon>Bacillati</taxon>
        <taxon>Bacillota</taxon>
        <taxon>Bacilli</taxon>
        <taxon>Bacillales</taxon>
        <taxon>Bacillaceae</taxon>
        <taxon>Halalkalibacter</taxon>
    </lineage>
</organism>
<evidence type="ECO:0000256" key="8">
    <source>
        <dbReference type="ARBA" id="ARBA00012947"/>
    </source>
</evidence>
<feature type="binding site" evidence="18">
    <location>
        <begin position="95"/>
        <end position="98"/>
    </location>
    <ligand>
        <name>substrate</name>
    </ligand>
</feature>
<accession>W4QTU6</accession>
<dbReference type="EMBL" id="BAUV01000013">
    <property type="protein sequence ID" value="GAE35028.1"/>
    <property type="molecule type" value="Genomic_DNA"/>
</dbReference>
<reference evidence="19 20" key="1">
    <citation type="journal article" date="2014" name="Genome Announc.">
        <title>Draft Genome Sequences of Three Alkaliphilic Bacillus Strains, Bacillus wakoensis JCM 9140T, Bacillus akibai JCM 9157T, and Bacillus hemicellulosilyticus JCM 9152T.</title>
        <authorList>
            <person name="Yuki M."/>
            <person name="Oshima K."/>
            <person name="Suda W."/>
            <person name="Oshida Y."/>
            <person name="Kitamura K."/>
            <person name="Iida T."/>
            <person name="Hattori M."/>
            <person name="Ohkuma M."/>
        </authorList>
    </citation>
    <scope>NUCLEOTIDE SEQUENCE [LARGE SCALE GENOMIC DNA]</scope>
    <source>
        <strain evidence="19 20">JCM 9157</strain>
    </source>
</reference>
<evidence type="ECO:0000256" key="11">
    <source>
        <dbReference type="ARBA" id="ARBA00022842"/>
    </source>
</evidence>
<dbReference type="FunFam" id="3.50.30.40:FF:000002">
    <property type="entry name" value="4-carboxy-4-hydroxy-2-oxoadipate aldolase/oxaloacetate decarboxylase"/>
    <property type="match status" value="1"/>
</dbReference>
<comment type="subunit">
    <text evidence="6">Homohexamer.</text>
</comment>
<comment type="catalytic activity">
    <reaction evidence="1">
        <text>4-hydroxy-4-methyl-2-oxoglutarate = 2 pyruvate</text>
        <dbReference type="Rhea" id="RHEA:22748"/>
        <dbReference type="ChEBI" id="CHEBI:15361"/>
        <dbReference type="ChEBI" id="CHEBI:58276"/>
        <dbReference type="EC" id="4.1.3.17"/>
    </reaction>
</comment>
<dbReference type="Pfam" id="PF03737">
    <property type="entry name" value="RraA-like"/>
    <property type="match status" value="1"/>
</dbReference>
<dbReference type="InterPro" id="IPR036704">
    <property type="entry name" value="RraA/RraA-like_sf"/>
</dbReference>
<keyword evidence="20" id="KW-1185">Reference proteome</keyword>
<dbReference type="CDD" id="cd16841">
    <property type="entry name" value="RraA_family"/>
    <property type="match status" value="1"/>
</dbReference>
<dbReference type="GO" id="GO:0032787">
    <property type="term" value="P:monocarboxylic acid metabolic process"/>
    <property type="evidence" value="ECO:0007669"/>
    <property type="project" value="UniProtKB-ARBA"/>
</dbReference>
<dbReference type="eggNOG" id="COG0684">
    <property type="taxonomic scope" value="Bacteria"/>
</dbReference>
<evidence type="ECO:0000256" key="2">
    <source>
        <dbReference type="ARBA" id="ARBA00001946"/>
    </source>
</evidence>
<dbReference type="SUPFAM" id="SSF89562">
    <property type="entry name" value="RraA-like"/>
    <property type="match status" value="1"/>
</dbReference>
<dbReference type="Gene3D" id="3.50.30.40">
    <property type="entry name" value="Ribonuclease E inhibitor RraA/RraA-like"/>
    <property type="match status" value="1"/>
</dbReference>
<evidence type="ECO:0000256" key="17">
    <source>
        <dbReference type="ARBA" id="ARBA00061585"/>
    </source>
</evidence>
<evidence type="ECO:0000256" key="12">
    <source>
        <dbReference type="ARBA" id="ARBA00023239"/>
    </source>
</evidence>
<evidence type="ECO:0000313" key="19">
    <source>
        <dbReference type="EMBL" id="GAE35028.1"/>
    </source>
</evidence>
<evidence type="ECO:0000256" key="1">
    <source>
        <dbReference type="ARBA" id="ARBA00001342"/>
    </source>
</evidence>
<dbReference type="GO" id="GO:0008948">
    <property type="term" value="F:oxaloacetate decarboxylase activity"/>
    <property type="evidence" value="ECO:0007669"/>
    <property type="project" value="UniProtKB-EC"/>
</dbReference>
<evidence type="ECO:0000256" key="16">
    <source>
        <dbReference type="ARBA" id="ARBA00047973"/>
    </source>
</evidence>
<dbReference type="PANTHER" id="PTHR33254:SF16">
    <property type="entry name" value="BLR3842 PROTEIN"/>
    <property type="match status" value="1"/>
</dbReference>
<dbReference type="STRING" id="1236973.JCM9157_2121"/>
<evidence type="ECO:0000256" key="7">
    <source>
        <dbReference type="ARBA" id="ARBA00012213"/>
    </source>
</evidence>
<dbReference type="GO" id="GO:0046872">
    <property type="term" value="F:metal ion binding"/>
    <property type="evidence" value="ECO:0007669"/>
    <property type="project" value="UniProtKB-KW"/>
</dbReference>
<evidence type="ECO:0000256" key="13">
    <source>
        <dbReference type="ARBA" id="ARBA00025046"/>
    </source>
</evidence>
<dbReference type="EC" id="4.1.1.112" evidence="8"/>
<dbReference type="NCBIfam" id="NF006731">
    <property type="entry name" value="PRK09262.1"/>
    <property type="match status" value="1"/>
</dbReference>
<evidence type="ECO:0000256" key="10">
    <source>
        <dbReference type="ARBA" id="ARBA00022723"/>
    </source>
</evidence>
<protein>
    <recommendedName>
        <fullName evidence="9">Putative 4-hydroxy-4-methyl-2-oxoglutarate aldolase</fullName>
        <ecNumber evidence="8">4.1.1.112</ecNumber>
        <ecNumber evidence="7">4.1.3.17</ecNumber>
    </recommendedName>
    <alternativeName>
        <fullName evidence="15">Oxaloacetate decarboxylase</fullName>
    </alternativeName>
    <alternativeName>
        <fullName evidence="14">RraA-like protein</fullName>
    </alternativeName>
</protein>
<keyword evidence="11 18" id="KW-0460">Magnesium</keyword>
<dbReference type="GO" id="GO:0019336">
    <property type="term" value="P:phenol-containing compound catabolic process"/>
    <property type="evidence" value="ECO:0007669"/>
    <property type="project" value="UniProtKB-ARBA"/>
</dbReference>
<comment type="cofactor">
    <cofactor evidence="3">
        <name>a divalent metal cation</name>
        <dbReference type="ChEBI" id="CHEBI:60240"/>
    </cofactor>
</comment>
<dbReference type="EC" id="4.1.3.17" evidence="7"/>
<name>W4QTU6_HALA3</name>
<comment type="caution">
    <text evidence="19">The sequence shown here is derived from an EMBL/GenBank/DDBJ whole genome shotgun (WGS) entry which is preliminary data.</text>
</comment>
<dbReference type="RefSeq" id="WP_035664212.1">
    <property type="nucleotide sequence ID" value="NZ_BAUV01000013.1"/>
</dbReference>
<dbReference type="OrthoDB" id="9784786at2"/>
<evidence type="ECO:0000256" key="5">
    <source>
        <dbReference type="ARBA" id="ARBA00011233"/>
    </source>
</evidence>
<comment type="subunit">
    <text evidence="5">Homotrimer.</text>
</comment>
<evidence type="ECO:0000256" key="9">
    <source>
        <dbReference type="ARBA" id="ARBA00016549"/>
    </source>
</evidence>
<dbReference type="GO" id="GO:0008168">
    <property type="term" value="F:methyltransferase activity"/>
    <property type="evidence" value="ECO:0007669"/>
    <property type="project" value="UniProtKB-KW"/>
</dbReference>
<evidence type="ECO:0000256" key="3">
    <source>
        <dbReference type="ARBA" id="ARBA00001968"/>
    </source>
</evidence>
<dbReference type="GO" id="GO:0046395">
    <property type="term" value="P:carboxylic acid catabolic process"/>
    <property type="evidence" value="ECO:0007669"/>
    <property type="project" value="UniProtKB-ARBA"/>
</dbReference>
<comment type="similarity">
    <text evidence="4">Belongs to the class II aldolase/RraA-like family.</text>
</comment>
<keyword evidence="19" id="KW-0808">Transferase</keyword>
<evidence type="ECO:0000256" key="18">
    <source>
        <dbReference type="PIRSR" id="PIRSR605493-1"/>
    </source>
</evidence>
<dbReference type="GO" id="GO:0047443">
    <property type="term" value="F:4-hydroxy-4-methyl-2-oxoglutarate aldolase activity"/>
    <property type="evidence" value="ECO:0007669"/>
    <property type="project" value="UniProtKB-EC"/>
</dbReference>
<dbReference type="PANTHER" id="PTHR33254">
    <property type="entry name" value="4-HYDROXY-4-METHYL-2-OXOGLUTARATE ALDOLASE 3-RELATED"/>
    <property type="match status" value="1"/>
</dbReference>
<evidence type="ECO:0000256" key="6">
    <source>
        <dbReference type="ARBA" id="ARBA00011643"/>
    </source>
</evidence>
<keyword evidence="19" id="KW-0489">Methyltransferase</keyword>
<evidence type="ECO:0000313" key="20">
    <source>
        <dbReference type="Proteomes" id="UP000018896"/>
    </source>
</evidence>
<dbReference type="Proteomes" id="UP000018896">
    <property type="component" value="Unassembled WGS sequence"/>
</dbReference>
<dbReference type="AlphaFoldDB" id="W4QTU6"/>
<proteinExistence type="inferred from homology"/>
<dbReference type="InterPro" id="IPR005493">
    <property type="entry name" value="RraA/RraA-like"/>
</dbReference>
<comment type="function">
    <text evidence="13">Catalyzes the aldol cleavage of 4-hydroxy-4-methyl-2-oxoglutarate (HMG) into 2 molecules of pyruvate. Also contains a secondary oxaloacetate (OAA) decarboxylase activity due to the common pyruvate enolate transition state formed following C-C bond cleavage in the retro-aldol and decarboxylation reactions.</text>
</comment>
<comment type="similarity">
    <text evidence="17">Belongs to the LigK/PcmE family.</text>
</comment>
<feature type="binding site" evidence="18">
    <location>
        <position position="117"/>
    </location>
    <ligand>
        <name>substrate</name>
    </ligand>
</feature>
<sequence length="232" mass="25214">MEKIVIKNINRPARNMIEEYKRLDVSTVYEAQGKVGLVDRNIRPIQEGAYICGPAVTAVCYAGDNLMIHAAIETCQPGDILVVTTIGDSGAGMIGELIVMALQKRGVQGLIIDAGVRDVSRIKELGFPVWSKAISSEGTTKTRGGAVNTEAVLGGCLIQAGDLILADDDGVVNVKNSNVESTLELSKKRLQKEEVTKQKINNGELSLDFYGLRETLEKENVIYYDSTQELVK</sequence>
<evidence type="ECO:0000256" key="15">
    <source>
        <dbReference type="ARBA" id="ARBA00032305"/>
    </source>
</evidence>
<evidence type="ECO:0000256" key="4">
    <source>
        <dbReference type="ARBA" id="ARBA00008621"/>
    </source>
</evidence>
<keyword evidence="12" id="KW-0456">Lyase</keyword>
<gene>
    <name evidence="19" type="ORF">JCM9157_2121</name>
</gene>
<feature type="binding site" evidence="18">
    <location>
        <position position="118"/>
    </location>
    <ligand>
        <name>Mg(2+)</name>
        <dbReference type="ChEBI" id="CHEBI:18420"/>
    </ligand>
</feature>
<dbReference type="GO" id="GO:0032259">
    <property type="term" value="P:methylation"/>
    <property type="evidence" value="ECO:0007669"/>
    <property type="project" value="UniProtKB-KW"/>
</dbReference>
<evidence type="ECO:0000256" key="14">
    <source>
        <dbReference type="ARBA" id="ARBA00030169"/>
    </source>
</evidence>
<keyword evidence="10 18" id="KW-0479">Metal-binding</keyword>
<comment type="cofactor">
    <cofactor evidence="2 18">
        <name>Mg(2+)</name>
        <dbReference type="ChEBI" id="CHEBI:18420"/>
    </cofactor>
</comment>
<comment type="catalytic activity">
    <reaction evidence="16">
        <text>oxaloacetate + H(+) = pyruvate + CO2</text>
        <dbReference type="Rhea" id="RHEA:15641"/>
        <dbReference type="ChEBI" id="CHEBI:15361"/>
        <dbReference type="ChEBI" id="CHEBI:15378"/>
        <dbReference type="ChEBI" id="CHEBI:16452"/>
        <dbReference type="ChEBI" id="CHEBI:16526"/>
        <dbReference type="EC" id="4.1.1.112"/>
    </reaction>
</comment>